<reference evidence="2" key="1">
    <citation type="journal article" date="2017" name="Clin. Vaccine Immunol.">
        <title>Stable chromosomal expression of Shigella flexneri 2a and 3a O-antigens in the live Salmonella oral vaccine vector Ty21a.</title>
        <authorList>
            <person name="Dharmasena M.N."/>
            <person name="Osorio M."/>
            <person name="Takeda K."/>
            <person name="Stibitz S."/>
            <person name="Kopecko D.J."/>
        </authorList>
    </citation>
    <scope>NUCLEOTIDE SEQUENCE</scope>
</reference>
<keyword evidence="1" id="KW-0472">Membrane</keyword>
<feature type="transmembrane region" description="Helical" evidence="1">
    <location>
        <begin position="226"/>
        <end position="247"/>
    </location>
</feature>
<dbReference type="EMBL" id="KT988054">
    <property type="protein sequence ID" value="ARS43266.1"/>
    <property type="molecule type" value="Genomic_DNA"/>
</dbReference>
<feature type="transmembrane region" description="Helical" evidence="1">
    <location>
        <begin position="268"/>
        <end position="285"/>
    </location>
</feature>
<feature type="transmembrane region" description="Helical" evidence="1">
    <location>
        <begin position="123"/>
        <end position="148"/>
    </location>
</feature>
<feature type="transmembrane region" description="Helical" evidence="1">
    <location>
        <begin position="168"/>
        <end position="186"/>
    </location>
</feature>
<feature type="transmembrane region" description="Helical" evidence="1">
    <location>
        <begin position="297"/>
        <end position="318"/>
    </location>
</feature>
<protein>
    <submittedName>
        <fullName evidence="2">Rfc</fullName>
    </submittedName>
</protein>
<dbReference type="AlphaFoldDB" id="A0A2D0WWC1"/>
<name>A0A2D0WWC1_9ENTR</name>
<sequence>MNNINKIFITFLCIELIIGGGGRLLEPLGIFPLRYLLFVFSFILLIFNLVTFNFSITQKCVSLFIWLLLFPFYGFFVGLLAGNKINDILFDVQPYLFMLSLIYLFTLRYTLKVFSCEIFIKIVNAFALYGSLLYISYIILLNFGLLNFNLIYEHLSLTSEFFFRPDGAFFSKSFYFFGVGAIISFVDKKYLKCLIIVLAILLTESRGVLLFTTLSLLLASFKLHKLYLNTIIIILGSVLFIIMLYMVGSRSEDSDSVRFNDLYFYYKNVDLATFLFGRGFGSFILDRLRIEIVPLEILQKTGVIGVFISLVPMLLIFLKGYFLNSTKTSLMMSLILFFSITVSITNPFLFTPMGIFIIGVVVLWVFSIENIQISNNLTSGAK</sequence>
<organism evidence="2">
    <name type="scientific">Salmonella enterica subsp. enterica serovar Typhi x Shigella flexneri 2a</name>
    <dbReference type="NCBI Taxonomy" id="1985422"/>
    <lineage>
        <taxon>Bacteria</taxon>
        <taxon>Pseudomonadati</taxon>
        <taxon>Pseudomonadota</taxon>
        <taxon>Gammaproteobacteria</taxon>
        <taxon>Enterobacterales</taxon>
        <taxon>Enterobacteriaceae</taxon>
    </lineage>
</organism>
<feature type="transmembrane region" description="Helical" evidence="1">
    <location>
        <begin position="330"/>
        <end position="349"/>
    </location>
</feature>
<feature type="transmembrane region" description="Helical" evidence="1">
    <location>
        <begin position="63"/>
        <end position="82"/>
    </location>
</feature>
<feature type="transmembrane region" description="Helical" evidence="1">
    <location>
        <begin position="7"/>
        <end position="25"/>
    </location>
</feature>
<gene>
    <name evidence="2" type="primary">rfc</name>
</gene>
<feature type="transmembrane region" description="Helical" evidence="1">
    <location>
        <begin position="94"/>
        <end position="111"/>
    </location>
</feature>
<proteinExistence type="predicted"/>
<keyword evidence="1" id="KW-1133">Transmembrane helix</keyword>
<evidence type="ECO:0000256" key="1">
    <source>
        <dbReference type="SAM" id="Phobius"/>
    </source>
</evidence>
<feature type="transmembrane region" description="Helical" evidence="1">
    <location>
        <begin position="31"/>
        <end position="51"/>
    </location>
</feature>
<accession>A0A2D0WWC1</accession>
<feature type="transmembrane region" description="Helical" evidence="1">
    <location>
        <begin position="193"/>
        <end position="220"/>
    </location>
</feature>
<dbReference type="EMBL" id="KT988055">
    <property type="protein sequence ID" value="ARS43283.1"/>
    <property type="molecule type" value="Genomic_DNA"/>
</dbReference>
<evidence type="ECO:0000313" key="2">
    <source>
        <dbReference type="EMBL" id="ARS43266.1"/>
    </source>
</evidence>
<keyword evidence="1" id="KW-0812">Transmembrane</keyword>